<dbReference type="InterPro" id="IPR010413">
    <property type="entry name" value="HutX-like"/>
</dbReference>
<dbReference type="Pfam" id="PF06228">
    <property type="entry name" value="ChuX_HutX"/>
    <property type="match status" value="1"/>
</dbReference>
<name>A0A212L2T7_9BACT</name>
<reference evidence="1" key="1">
    <citation type="submission" date="2016-08" db="EMBL/GenBank/DDBJ databases">
        <authorList>
            <person name="Seilhamer J.J."/>
        </authorList>
    </citation>
    <scope>NUCLEOTIDE SEQUENCE</scope>
    <source>
        <strain evidence="1">86-1</strain>
    </source>
</reference>
<dbReference type="RefSeq" id="WP_179979850.1">
    <property type="nucleotide sequence ID" value="NZ_LT608333.1"/>
</dbReference>
<dbReference type="SUPFAM" id="SSF144064">
    <property type="entry name" value="Heme iron utilization protein-like"/>
    <property type="match status" value="1"/>
</dbReference>
<proteinExistence type="predicted"/>
<dbReference type="NCBIfam" id="TIGR04108">
    <property type="entry name" value="HutX"/>
    <property type="match status" value="1"/>
</dbReference>
<protein>
    <recommendedName>
        <fullName evidence="2">Heme utilization protein HuvX</fullName>
    </recommendedName>
</protein>
<evidence type="ECO:0008006" key="2">
    <source>
        <dbReference type="Google" id="ProtNLM"/>
    </source>
</evidence>
<dbReference type="EMBL" id="FMJC01000002">
    <property type="protein sequence ID" value="SCM71669.1"/>
    <property type="molecule type" value="Genomic_DNA"/>
</dbReference>
<sequence>MSTCTTDAAGAESLRQQVETLLTEQKMVMLDTIARHCGVSELAAARALPGHMRAFAPAAAFDDVWQGLTQWPGATFIMRHGRSVVEIKGRIPGGKHAGGYFNLEHGLPLGGHICSDEVAHICFLSLPFMGLESHSVQFIDAAGAVLFAIYVGRENKALIPEARDGFFALRDAFGKEDI</sequence>
<dbReference type="CDD" id="cd16829">
    <property type="entry name" value="ChuX_HutX-like"/>
    <property type="match status" value="1"/>
</dbReference>
<evidence type="ECO:0000313" key="1">
    <source>
        <dbReference type="EMBL" id="SCM71669.1"/>
    </source>
</evidence>
<accession>A0A212L2T7</accession>
<organism evidence="1">
    <name type="scientific">uncultured Desulfovibrio sp</name>
    <dbReference type="NCBI Taxonomy" id="167968"/>
    <lineage>
        <taxon>Bacteria</taxon>
        <taxon>Pseudomonadati</taxon>
        <taxon>Thermodesulfobacteriota</taxon>
        <taxon>Desulfovibrionia</taxon>
        <taxon>Desulfovibrionales</taxon>
        <taxon>Desulfovibrionaceae</taxon>
        <taxon>Desulfovibrio</taxon>
        <taxon>environmental samples</taxon>
    </lineage>
</organism>
<gene>
    <name evidence="1" type="ORF">KL86DES1_20119</name>
</gene>
<dbReference type="InterPro" id="IPR053733">
    <property type="entry name" value="Heme_Transport_Util_sf"/>
</dbReference>
<dbReference type="Gene3D" id="3.40.1570.10">
    <property type="entry name" value="HemS/ChuS/ChuX like domains"/>
    <property type="match status" value="1"/>
</dbReference>
<dbReference type="AlphaFoldDB" id="A0A212L2T7"/>